<dbReference type="SUPFAM" id="SSF51430">
    <property type="entry name" value="NAD(P)-linked oxidoreductase"/>
    <property type="match status" value="1"/>
</dbReference>
<dbReference type="PANTHER" id="PTHR43364:SF6">
    <property type="entry name" value="OXIDOREDUCTASE-RELATED"/>
    <property type="match status" value="1"/>
</dbReference>
<dbReference type="InterPro" id="IPR023210">
    <property type="entry name" value="NADP_OxRdtase_dom"/>
</dbReference>
<name>A0ABU0HEK5_9HYPH</name>
<dbReference type="InterPro" id="IPR036812">
    <property type="entry name" value="NAD(P)_OxRdtase_dom_sf"/>
</dbReference>
<dbReference type="CDD" id="cd19081">
    <property type="entry name" value="AKR_AKR9C1"/>
    <property type="match status" value="1"/>
</dbReference>
<comment type="caution">
    <text evidence="2">The sequence shown here is derived from an EMBL/GenBank/DDBJ whole genome shotgun (WGS) entry which is preliminary data.</text>
</comment>
<organism evidence="2 3">
    <name type="scientific">Methylobacterium persicinum</name>
    <dbReference type="NCBI Taxonomy" id="374426"/>
    <lineage>
        <taxon>Bacteria</taxon>
        <taxon>Pseudomonadati</taxon>
        <taxon>Pseudomonadota</taxon>
        <taxon>Alphaproteobacteria</taxon>
        <taxon>Hyphomicrobiales</taxon>
        <taxon>Methylobacteriaceae</taxon>
        <taxon>Methylobacterium</taxon>
    </lineage>
</organism>
<feature type="domain" description="NADP-dependent oxidoreductase" evidence="1">
    <location>
        <begin position="17"/>
        <end position="313"/>
    </location>
</feature>
<dbReference type="RefSeq" id="WP_238247527.1">
    <property type="nucleotide sequence ID" value="NZ_BPQX01000011.1"/>
</dbReference>
<sequence>MDKRRIGRSGLTVAPFCLGGNVFGWTADEDTSFAILDRFVEQGFDFIDTADVYSRWASGHSGGESEAVIGRWLAARPGARDRIVLATKVGMDMGEAGKGLSAAHIERACEASLRRLQTDRIDLYQSHLDDADVPFEETLTAYDRLVRAGKVRAIGASNYEAGRLSEALAVSQAKGLPRYDCLQPEYSLAARDYEAELEPLCRAEEVGVIGYFSLAAGFLTGKYREAGSASGRARENRVARYLNPRGFALLDVLDAVGRDHGASPAQVALAWIIARPGITAPIASATSVAQLDELLGAARLTLPQDAISRLDAASAGGIAEKG</sequence>
<dbReference type="Pfam" id="PF00248">
    <property type="entry name" value="Aldo_ket_red"/>
    <property type="match status" value="1"/>
</dbReference>
<proteinExistence type="predicted"/>
<protein>
    <submittedName>
        <fullName evidence="2">Aryl-alcohol dehydrogenase-like predicted oxidoreductase</fullName>
    </submittedName>
</protein>
<evidence type="ECO:0000313" key="2">
    <source>
        <dbReference type="EMBL" id="MDQ0440753.1"/>
    </source>
</evidence>
<evidence type="ECO:0000313" key="3">
    <source>
        <dbReference type="Proteomes" id="UP001236369"/>
    </source>
</evidence>
<reference evidence="2 3" key="1">
    <citation type="submission" date="2023-07" db="EMBL/GenBank/DDBJ databases">
        <title>Genomic Encyclopedia of Type Strains, Phase IV (KMG-IV): sequencing the most valuable type-strain genomes for metagenomic binning, comparative biology and taxonomic classification.</title>
        <authorList>
            <person name="Goeker M."/>
        </authorList>
    </citation>
    <scope>NUCLEOTIDE SEQUENCE [LARGE SCALE GENOMIC DNA]</scope>
    <source>
        <strain evidence="2 3">DSM 19562</strain>
    </source>
</reference>
<accession>A0ABU0HEK5</accession>
<dbReference type="InterPro" id="IPR050523">
    <property type="entry name" value="AKR_Detox_Biosynth"/>
</dbReference>
<dbReference type="Gene3D" id="3.20.20.100">
    <property type="entry name" value="NADP-dependent oxidoreductase domain"/>
    <property type="match status" value="1"/>
</dbReference>
<gene>
    <name evidence="2" type="ORF">QO016_000230</name>
</gene>
<dbReference type="EMBL" id="JAUSVV010000001">
    <property type="protein sequence ID" value="MDQ0440753.1"/>
    <property type="molecule type" value="Genomic_DNA"/>
</dbReference>
<evidence type="ECO:0000259" key="1">
    <source>
        <dbReference type="Pfam" id="PF00248"/>
    </source>
</evidence>
<dbReference type="Proteomes" id="UP001236369">
    <property type="component" value="Unassembled WGS sequence"/>
</dbReference>
<dbReference type="PANTHER" id="PTHR43364">
    <property type="entry name" value="NADH-SPECIFIC METHYLGLYOXAL REDUCTASE-RELATED"/>
    <property type="match status" value="1"/>
</dbReference>
<keyword evidence="3" id="KW-1185">Reference proteome</keyword>